<keyword evidence="2" id="KW-1185">Reference proteome</keyword>
<sequence length="37" mass="4014">MADSTGLQFTVKVGALPENTFVVAEFALDEALNRPFN</sequence>
<feature type="non-terminal residue" evidence="1">
    <location>
        <position position="37"/>
    </location>
</feature>
<protein>
    <recommendedName>
        <fullName evidence="3">Type VI secretion system tip protein VgrG</fullName>
    </recommendedName>
</protein>
<name>K1JLS2_9GAMM</name>
<dbReference type="AlphaFoldDB" id="K1JLS2"/>
<evidence type="ECO:0000313" key="2">
    <source>
        <dbReference type="Proteomes" id="UP000005149"/>
    </source>
</evidence>
<accession>K1JLS2</accession>
<gene>
    <name evidence="1" type="ORF">HMPREF1171_02405</name>
</gene>
<dbReference type="HOGENOM" id="CLU_3400348_0_0_6"/>
<comment type="caution">
    <text evidence="1">The sequence shown here is derived from an EMBL/GenBank/DDBJ whole genome shotgun (WGS) entry which is preliminary data.</text>
</comment>
<dbReference type="EMBL" id="AGWR01000017">
    <property type="protein sequence ID" value="EKB27613.1"/>
    <property type="molecule type" value="Genomic_DNA"/>
</dbReference>
<organism evidence="1 2">
    <name type="scientific">Aeromonas dhakensis</name>
    <dbReference type="NCBI Taxonomy" id="196024"/>
    <lineage>
        <taxon>Bacteria</taxon>
        <taxon>Pseudomonadati</taxon>
        <taxon>Pseudomonadota</taxon>
        <taxon>Gammaproteobacteria</taxon>
        <taxon>Aeromonadales</taxon>
        <taxon>Aeromonadaceae</taxon>
        <taxon>Aeromonas</taxon>
    </lineage>
</organism>
<proteinExistence type="predicted"/>
<evidence type="ECO:0008006" key="3">
    <source>
        <dbReference type="Google" id="ProtNLM"/>
    </source>
</evidence>
<evidence type="ECO:0000313" key="1">
    <source>
        <dbReference type="EMBL" id="EKB27613.1"/>
    </source>
</evidence>
<dbReference type="Proteomes" id="UP000005149">
    <property type="component" value="Unassembled WGS sequence"/>
</dbReference>
<reference evidence="1 2" key="1">
    <citation type="submission" date="2012-06" db="EMBL/GenBank/DDBJ databases">
        <title>The Genome Sequence of Aeromonas hydrophila SSU.</title>
        <authorList>
            <consortium name="The Broad Institute Genome Sequencing Platform"/>
            <person name="Earl A."/>
            <person name="Ward D."/>
            <person name="Feldgarden M."/>
            <person name="Gevers D."/>
            <person name="Chopra A."/>
            <person name="Walker B."/>
            <person name="Young S.K."/>
            <person name="Zeng Q."/>
            <person name="Gargeya S."/>
            <person name="Fitzgerald M."/>
            <person name="Haas B."/>
            <person name="Abouelleil A."/>
            <person name="Alvarado L."/>
            <person name="Arachchi H.M."/>
            <person name="Berlin A.M."/>
            <person name="Chapman S.B."/>
            <person name="Goldberg J."/>
            <person name="Griggs A."/>
            <person name="Gujja S."/>
            <person name="Hansen M."/>
            <person name="Howarth C."/>
            <person name="Imamovic A."/>
            <person name="Larimer J."/>
            <person name="McCowan C."/>
            <person name="Montmayeur A."/>
            <person name="Murphy C."/>
            <person name="Neiman D."/>
            <person name="Pearson M."/>
            <person name="Priest M."/>
            <person name="Roberts A."/>
            <person name="Saif S."/>
            <person name="Shea T."/>
            <person name="Sisk P."/>
            <person name="Sykes S."/>
            <person name="Wortman J."/>
            <person name="Nusbaum C."/>
            <person name="Birren B."/>
        </authorList>
    </citation>
    <scope>NUCLEOTIDE SEQUENCE [LARGE SCALE GENOMIC DNA]</scope>
    <source>
        <strain evidence="1 2">SSU</strain>
    </source>
</reference>